<evidence type="ECO:0000313" key="3">
    <source>
        <dbReference type="EMBL" id="KAE8149934.1"/>
    </source>
</evidence>
<proteinExistence type="predicted"/>
<evidence type="ECO:0000256" key="1">
    <source>
        <dbReference type="SAM" id="MobiDB-lite"/>
    </source>
</evidence>
<keyword evidence="2" id="KW-0732">Signal</keyword>
<keyword evidence="4" id="KW-1185">Reference proteome</keyword>
<gene>
    <name evidence="3" type="ORF">BDV25DRAFT_140318</name>
</gene>
<evidence type="ECO:0000256" key="2">
    <source>
        <dbReference type="SAM" id="SignalP"/>
    </source>
</evidence>
<dbReference type="Gene3D" id="2.30.60.10">
    <property type="entry name" value="Cyanovirin-N"/>
    <property type="match status" value="1"/>
</dbReference>
<organism evidence="3 4">
    <name type="scientific">Aspergillus avenaceus</name>
    <dbReference type="NCBI Taxonomy" id="36643"/>
    <lineage>
        <taxon>Eukaryota</taxon>
        <taxon>Fungi</taxon>
        <taxon>Dikarya</taxon>
        <taxon>Ascomycota</taxon>
        <taxon>Pezizomycotina</taxon>
        <taxon>Eurotiomycetes</taxon>
        <taxon>Eurotiomycetidae</taxon>
        <taxon>Eurotiales</taxon>
        <taxon>Aspergillaceae</taxon>
        <taxon>Aspergillus</taxon>
        <taxon>Aspergillus subgen. Circumdati</taxon>
    </lineage>
</organism>
<sequence length="207" mass="23226">MYPLLFLLLSAHALAVVVQPTGVYSTDCRNLRIDVRGSLVYLRGDCLVPYPDMLNTTVTPRPRYRDSTVLLDNCLGWNTNTHQLMRGTKGITRGQCHDCSVFQPTHGSPKFDCWCGNVPEAEGEWISPDSTDRGAIREFDLRMAIRTERGRLACQALPSDFIMDHNARRFNETMAQQDDTDENDSELSGSSDETADYETDATLNSDP</sequence>
<dbReference type="Proteomes" id="UP000325780">
    <property type="component" value="Unassembled WGS sequence"/>
</dbReference>
<dbReference type="EMBL" id="ML742108">
    <property type="protein sequence ID" value="KAE8149934.1"/>
    <property type="molecule type" value="Genomic_DNA"/>
</dbReference>
<feature type="signal peptide" evidence="2">
    <location>
        <begin position="1"/>
        <end position="15"/>
    </location>
</feature>
<feature type="region of interest" description="Disordered" evidence="1">
    <location>
        <begin position="172"/>
        <end position="207"/>
    </location>
</feature>
<name>A0A5N6TUH5_ASPAV</name>
<evidence type="ECO:0008006" key="5">
    <source>
        <dbReference type="Google" id="ProtNLM"/>
    </source>
</evidence>
<dbReference type="InterPro" id="IPR036673">
    <property type="entry name" value="Cyanovirin-N_sf"/>
</dbReference>
<feature type="chain" id="PRO_5024797645" description="Cyanovirin-N domain-containing protein" evidence="2">
    <location>
        <begin position="16"/>
        <end position="207"/>
    </location>
</feature>
<reference evidence="3 4" key="1">
    <citation type="submission" date="2019-04" db="EMBL/GenBank/DDBJ databases">
        <title>Friends and foes A comparative genomics study of 23 Aspergillus species from section Flavi.</title>
        <authorList>
            <consortium name="DOE Joint Genome Institute"/>
            <person name="Kjaerbolling I."/>
            <person name="Vesth T."/>
            <person name="Frisvad J.C."/>
            <person name="Nybo J.L."/>
            <person name="Theobald S."/>
            <person name="Kildgaard S."/>
            <person name="Isbrandt T."/>
            <person name="Kuo A."/>
            <person name="Sato A."/>
            <person name="Lyhne E.K."/>
            <person name="Kogle M.E."/>
            <person name="Wiebenga A."/>
            <person name="Kun R.S."/>
            <person name="Lubbers R.J."/>
            <person name="Makela M.R."/>
            <person name="Barry K."/>
            <person name="Chovatia M."/>
            <person name="Clum A."/>
            <person name="Daum C."/>
            <person name="Haridas S."/>
            <person name="He G."/>
            <person name="LaButti K."/>
            <person name="Lipzen A."/>
            <person name="Mondo S."/>
            <person name="Riley R."/>
            <person name="Salamov A."/>
            <person name="Simmons B.A."/>
            <person name="Magnuson J.K."/>
            <person name="Henrissat B."/>
            <person name="Mortensen U.H."/>
            <person name="Larsen T.O."/>
            <person name="Devries R.P."/>
            <person name="Grigoriev I.V."/>
            <person name="Machida M."/>
            <person name="Baker S.E."/>
            <person name="Andersen M.R."/>
        </authorList>
    </citation>
    <scope>NUCLEOTIDE SEQUENCE [LARGE SCALE GENOMIC DNA]</scope>
    <source>
        <strain evidence="3 4">IBT 18842</strain>
    </source>
</reference>
<evidence type="ECO:0000313" key="4">
    <source>
        <dbReference type="Proteomes" id="UP000325780"/>
    </source>
</evidence>
<protein>
    <recommendedName>
        <fullName evidence="5">Cyanovirin-N domain-containing protein</fullName>
    </recommendedName>
</protein>
<accession>A0A5N6TUH5</accession>
<dbReference type="OrthoDB" id="4413082at2759"/>
<dbReference type="AlphaFoldDB" id="A0A5N6TUH5"/>